<evidence type="ECO:0000256" key="1">
    <source>
        <dbReference type="SAM" id="MobiDB-lite"/>
    </source>
</evidence>
<gene>
    <name evidence="2" type="ORF">AAF712_014091</name>
</gene>
<feature type="compositionally biased region" description="Low complexity" evidence="1">
    <location>
        <begin position="303"/>
        <end position="314"/>
    </location>
</feature>
<feature type="region of interest" description="Disordered" evidence="1">
    <location>
        <begin position="264"/>
        <end position="314"/>
    </location>
</feature>
<keyword evidence="3" id="KW-1185">Reference proteome</keyword>
<evidence type="ECO:0000313" key="2">
    <source>
        <dbReference type="EMBL" id="KAL0059197.1"/>
    </source>
</evidence>
<dbReference type="EMBL" id="JBBXMP010000244">
    <property type="protein sequence ID" value="KAL0059197.1"/>
    <property type="molecule type" value="Genomic_DNA"/>
</dbReference>
<reference evidence="2 3" key="1">
    <citation type="submission" date="2024-05" db="EMBL/GenBank/DDBJ databases">
        <title>A draft genome resource for the thread blight pathogen Marasmius tenuissimus strain MS-2.</title>
        <authorList>
            <person name="Yulfo-Soto G.E."/>
            <person name="Baruah I.K."/>
            <person name="Amoako-Attah I."/>
            <person name="Bukari Y."/>
            <person name="Meinhardt L.W."/>
            <person name="Bailey B.A."/>
            <person name="Cohen S.P."/>
        </authorList>
    </citation>
    <scope>NUCLEOTIDE SEQUENCE [LARGE SCALE GENOMIC DNA]</scope>
    <source>
        <strain evidence="2 3">MS-2</strain>
    </source>
</reference>
<organism evidence="2 3">
    <name type="scientific">Marasmius tenuissimus</name>
    <dbReference type="NCBI Taxonomy" id="585030"/>
    <lineage>
        <taxon>Eukaryota</taxon>
        <taxon>Fungi</taxon>
        <taxon>Dikarya</taxon>
        <taxon>Basidiomycota</taxon>
        <taxon>Agaricomycotina</taxon>
        <taxon>Agaricomycetes</taxon>
        <taxon>Agaricomycetidae</taxon>
        <taxon>Agaricales</taxon>
        <taxon>Marasmiineae</taxon>
        <taxon>Marasmiaceae</taxon>
        <taxon>Marasmius</taxon>
    </lineage>
</organism>
<sequence length="374" mass="41154">MPYLTEKCPQCEYRTSGIRVGDVGLVTADGCFDFLFNVCVPDNDPINQYNRVPQGFEPLAWDGKCWRGEKRFPPQEPICSKNSKQLNLDIEANVSMFGLPIGGGGGIGVMFSQEAGAVVMPGVDGADRTDASNKAIFLEYAFRNGESWYRFVNGELGREADNGELYLITGFDKTNSWENAVIYNRSSTNSFSLAFTTGGLGAEGRLRLSKTTSEGASLSHRYSSDESLYNQSLFIRGFRISVRQGVRSRWGTKVKVASTYKSPQSEALDSLPGGPPFGGLANRSWSDTTTGDNSVSPHDDALSTSDSSDSGSEGWSIESITSIEEDDFIPDYKVYHPLVAINDYILESRHDATVAITHDDDWISLLDIEQVCWR</sequence>
<dbReference type="Proteomes" id="UP001437256">
    <property type="component" value="Unassembled WGS sequence"/>
</dbReference>
<proteinExistence type="predicted"/>
<accession>A0ABR2ZD98</accession>
<name>A0ABR2ZD98_9AGAR</name>
<evidence type="ECO:0000313" key="3">
    <source>
        <dbReference type="Proteomes" id="UP001437256"/>
    </source>
</evidence>
<feature type="compositionally biased region" description="Polar residues" evidence="1">
    <location>
        <begin position="283"/>
        <end position="296"/>
    </location>
</feature>
<protein>
    <submittedName>
        <fullName evidence="2">Uncharacterized protein</fullName>
    </submittedName>
</protein>
<comment type="caution">
    <text evidence="2">The sequence shown here is derived from an EMBL/GenBank/DDBJ whole genome shotgun (WGS) entry which is preliminary data.</text>
</comment>